<reference evidence="4 5" key="1">
    <citation type="submission" date="2015-04" db="EMBL/GenBank/DDBJ databases">
        <authorList>
            <person name="Heijne W.H."/>
            <person name="Fedorova N.D."/>
            <person name="Nierman W.C."/>
            <person name="Vollebregt A.W."/>
            <person name="Zhao Z."/>
            <person name="Wu L."/>
            <person name="Kumar M."/>
            <person name="Stam H."/>
            <person name="van den Berg M.A."/>
            <person name="Pel H.J."/>
        </authorList>
    </citation>
    <scope>NUCLEOTIDE SEQUENCE [LARGE SCALE GENOMIC DNA]</scope>
    <source>
        <strain evidence="4 5">CBS 393.64</strain>
    </source>
</reference>
<evidence type="ECO:0000313" key="5">
    <source>
        <dbReference type="Proteomes" id="UP000053958"/>
    </source>
</evidence>
<keyword evidence="5" id="KW-1185">Reference proteome</keyword>
<comment type="caution">
    <text evidence="4">The sequence shown here is derived from an EMBL/GenBank/DDBJ whole genome shotgun (WGS) entry which is preliminary data.</text>
</comment>
<accession>A0A0F4YIP0</accession>
<dbReference type="EMBL" id="LASV01000493">
    <property type="protein sequence ID" value="KKA18132.1"/>
    <property type="molecule type" value="Genomic_DNA"/>
</dbReference>
<comment type="similarity">
    <text evidence="1 3">Belongs to the short-chain dehydrogenases/reductases (SDR) family.</text>
</comment>
<evidence type="ECO:0000256" key="3">
    <source>
        <dbReference type="RuleBase" id="RU000363"/>
    </source>
</evidence>
<dbReference type="PANTHER" id="PTHR42760">
    <property type="entry name" value="SHORT-CHAIN DEHYDROGENASES/REDUCTASES FAMILY MEMBER"/>
    <property type="match status" value="1"/>
</dbReference>
<dbReference type="AlphaFoldDB" id="A0A0F4YIP0"/>
<organism evidence="4 5">
    <name type="scientific">Rasamsonia emersonii (strain ATCC 16479 / CBS 393.64 / IMI 116815)</name>
    <dbReference type="NCBI Taxonomy" id="1408163"/>
    <lineage>
        <taxon>Eukaryota</taxon>
        <taxon>Fungi</taxon>
        <taxon>Dikarya</taxon>
        <taxon>Ascomycota</taxon>
        <taxon>Pezizomycotina</taxon>
        <taxon>Eurotiomycetes</taxon>
        <taxon>Eurotiomycetidae</taxon>
        <taxon>Eurotiales</taxon>
        <taxon>Trichocomaceae</taxon>
        <taxon>Rasamsonia</taxon>
    </lineage>
</organism>
<dbReference type="Gene3D" id="3.40.50.720">
    <property type="entry name" value="NAD(P)-binding Rossmann-like Domain"/>
    <property type="match status" value="1"/>
</dbReference>
<dbReference type="GeneID" id="25320192"/>
<dbReference type="OrthoDB" id="1669814at2759"/>
<dbReference type="Pfam" id="PF13561">
    <property type="entry name" value="adh_short_C2"/>
    <property type="match status" value="1"/>
</dbReference>
<dbReference type="SUPFAM" id="SSF51735">
    <property type="entry name" value="NAD(P)-binding Rossmann-fold domains"/>
    <property type="match status" value="1"/>
</dbReference>
<dbReference type="GO" id="GO:0016616">
    <property type="term" value="F:oxidoreductase activity, acting on the CH-OH group of donors, NAD or NADP as acceptor"/>
    <property type="evidence" value="ECO:0007669"/>
    <property type="project" value="TreeGrafter"/>
</dbReference>
<dbReference type="PRINTS" id="PR00080">
    <property type="entry name" value="SDRFAMILY"/>
</dbReference>
<evidence type="ECO:0000313" key="4">
    <source>
        <dbReference type="EMBL" id="KKA18132.1"/>
    </source>
</evidence>
<dbReference type="CDD" id="cd05233">
    <property type="entry name" value="SDR_c"/>
    <property type="match status" value="1"/>
</dbReference>
<protein>
    <submittedName>
        <fullName evidence="4">Short chain dehydrogenase/reductase family oxidoreductase</fullName>
    </submittedName>
</protein>
<dbReference type="InterPro" id="IPR002347">
    <property type="entry name" value="SDR_fam"/>
</dbReference>
<dbReference type="STRING" id="1408163.A0A0F4YIP0"/>
<sequence length="321" mass="34562">MEGRFYVVTGAASGIGQAVTIRLAELGAAGIAISDVNVAGLEETKEKSEIISTKVDVSKSDEVEQWVQSAVHEFGRLDGAANVAGIAGGNGDTTCETIKQRDWDAMLNVNLTGIMYCMRAKLPHLPRPGGAIVNVSSTSGLRGLPHNAAYSSSKFGVIGLTSPRPGSLANMASGLTLSSRKSETDSFCGLFILITFVPTARGPIDTPIFRDGEAKGLFNSEMLSSATLLGRMGQAHEVAKVLCFLLSDDASYVTGDMIFLHLWRIVYTLLASVEDEMADRAVRCRLRGHIVHKTFFIIIRMNLSFRYPAEIVPWLGPLLLP</sequence>
<proteinExistence type="inferred from homology"/>
<dbReference type="Proteomes" id="UP000053958">
    <property type="component" value="Unassembled WGS sequence"/>
</dbReference>
<dbReference type="RefSeq" id="XP_013324744.1">
    <property type="nucleotide sequence ID" value="XM_013469290.1"/>
</dbReference>
<evidence type="ECO:0000256" key="1">
    <source>
        <dbReference type="ARBA" id="ARBA00006484"/>
    </source>
</evidence>
<dbReference type="PANTHER" id="PTHR42760:SF45">
    <property type="entry name" value="SHORT CHAIN DEHYDROGENASE_REDUCTASE FAMILY PROTEIN, PUTATIVE (AFU_ORTHOLOGUE AFUA_3G09150)-RELATED"/>
    <property type="match status" value="1"/>
</dbReference>
<keyword evidence="2" id="KW-0521">NADP</keyword>
<dbReference type="InterPro" id="IPR036291">
    <property type="entry name" value="NAD(P)-bd_dom_sf"/>
</dbReference>
<dbReference type="Pfam" id="PF00106">
    <property type="entry name" value="adh_short"/>
    <property type="match status" value="1"/>
</dbReference>
<name>A0A0F4YIP0_RASE3</name>
<dbReference type="PRINTS" id="PR00081">
    <property type="entry name" value="GDHRDH"/>
</dbReference>
<evidence type="ECO:0000256" key="2">
    <source>
        <dbReference type="ARBA" id="ARBA00022857"/>
    </source>
</evidence>
<gene>
    <name evidence="4" type="ORF">T310_7927</name>
</gene>